<accession>A0A3N2QAN1</accession>
<gene>
    <name evidence="1" type="ORF">SODALDRAFT_46335</name>
</gene>
<sequence length="268" mass="29807">MFPSRLPHAPSPIQSTMLPRIEIPFSQVRSICSNAPMEHEPRLGTCLSRGRSVAPPARNRVQRVLPLIIESIIRRAFLESFLGGFASWGIMPFSQSPPPSRPCSTKYRQHVLHFCSGTLNSILSRAQLSRYQPQAVNPAIKTLPPPFRDGKSICHRIPLHITPVITSLISGTSLDPSEIHNPVLQYLPCSLFLLFSVVNFQPQSSSSREPSRLVRLPPPPFCPQPTHQPTTSTHLYGIFVLSSVGLCPRVASPKSPLEHRLRLLSWAL</sequence>
<evidence type="ECO:0000313" key="2">
    <source>
        <dbReference type="Proteomes" id="UP000272025"/>
    </source>
</evidence>
<name>A0A3N2QAN1_SODAK</name>
<protein>
    <submittedName>
        <fullName evidence="1">Uncharacterized protein</fullName>
    </submittedName>
</protein>
<dbReference type="Proteomes" id="UP000272025">
    <property type="component" value="Unassembled WGS sequence"/>
</dbReference>
<evidence type="ECO:0000313" key="1">
    <source>
        <dbReference type="EMBL" id="ROT43728.1"/>
    </source>
</evidence>
<dbReference type="AlphaFoldDB" id="A0A3N2QAN1"/>
<organism evidence="1 2">
    <name type="scientific">Sodiomyces alkalinus (strain CBS 110278 / VKM F-3762 / F11)</name>
    <name type="common">Alkaliphilic filamentous fungus</name>
    <dbReference type="NCBI Taxonomy" id="1314773"/>
    <lineage>
        <taxon>Eukaryota</taxon>
        <taxon>Fungi</taxon>
        <taxon>Dikarya</taxon>
        <taxon>Ascomycota</taxon>
        <taxon>Pezizomycotina</taxon>
        <taxon>Sordariomycetes</taxon>
        <taxon>Hypocreomycetidae</taxon>
        <taxon>Glomerellales</taxon>
        <taxon>Plectosphaerellaceae</taxon>
        <taxon>Sodiomyces</taxon>
    </lineage>
</organism>
<dbReference type="EMBL" id="ML119051">
    <property type="protein sequence ID" value="ROT43728.1"/>
    <property type="molecule type" value="Genomic_DNA"/>
</dbReference>
<dbReference type="GeneID" id="39583870"/>
<keyword evidence="2" id="KW-1185">Reference proteome</keyword>
<dbReference type="RefSeq" id="XP_028471534.1">
    <property type="nucleotide sequence ID" value="XM_028615393.1"/>
</dbReference>
<reference evidence="1 2" key="1">
    <citation type="journal article" date="2018" name="Mol. Ecol.">
        <title>The obligate alkalophilic soda-lake fungus Sodiomyces alkalinus has shifted to a protein diet.</title>
        <authorList>
            <person name="Grum-Grzhimaylo A.A."/>
            <person name="Falkoski D.L."/>
            <person name="van den Heuvel J."/>
            <person name="Valero-Jimenez C.A."/>
            <person name="Min B."/>
            <person name="Choi I.G."/>
            <person name="Lipzen A."/>
            <person name="Daum C.G."/>
            <person name="Aanen D.K."/>
            <person name="Tsang A."/>
            <person name="Henrissat B."/>
            <person name="Bilanenko E.N."/>
            <person name="de Vries R.P."/>
            <person name="van Kan J.A.L."/>
            <person name="Grigoriev I.V."/>
            <person name="Debets A.J.M."/>
        </authorList>
    </citation>
    <scope>NUCLEOTIDE SEQUENCE [LARGE SCALE GENOMIC DNA]</scope>
    <source>
        <strain evidence="1 2">F11</strain>
    </source>
</reference>
<proteinExistence type="predicted"/>